<name>A0A0A8ZE70_ARUDO</name>
<reference evidence="1" key="1">
    <citation type="submission" date="2014-09" db="EMBL/GenBank/DDBJ databases">
        <authorList>
            <person name="Magalhaes I.L.F."/>
            <person name="Oliveira U."/>
            <person name="Santos F.R."/>
            <person name="Vidigal T.H.D.A."/>
            <person name="Brescovit A.D."/>
            <person name="Santos A.J."/>
        </authorList>
    </citation>
    <scope>NUCLEOTIDE SEQUENCE</scope>
    <source>
        <tissue evidence="1">Shoot tissue taken approximately 20 cm above the soil surface</tissue>
    </source>
</reference>
<dbReference type="EMBL" id="GBRH01264748">
    <property type="protein sequence ID" value="JAD33147.1"/>
    <property type="molecule type" value="Transcribed_RNA"/>
</dbReference>
<proteinExistence type="predicted"/>
<sequence length="41" mass="4711">MPHLQINLTCTKIKGMYNRLDGCRLQAHAMSHIDSETKQLI</sequence>
<organism evidence="1">
    <name type="scientific">Arundo donax</name>
    <name type="common">Giant reed</name>
    <name type="synonym">Donax arundinaceus</name>
    <dbReference type="NCBI Taxonomy" id="35708"/>
    <lineage>
        <taxon>Eukaryota</taxon>
        <taxon>Viridiplantae</taxon>
        <taxon>Streptophyta</taxon>
        <taxon>Embryophyta</taxon>
        <taxon>Tracheophyta</taxon>
        <taxon>Spermatophyta</taxon>
        <taxon>Magnoliopsida</taxon>
        <taxon>Liliopsida</taxon>
        <taxon>Poales</taxon>
        <taxon>Poaceae</taxon>
        <taxon>PACMAD clade</taxon>
        <taxon>Arundinoideae</taxon>
        <taxon>Arundineae</taxon>
        <taxon>Arundo</taxon>
    </lineage>
</organism>
<dbReference type="AlphaFoldDB" id="A0A0A8ZE70"/>
<accession>A0A0A8ZE70</accession>
<protein>
    <submittedName>
        <fullName evidence="1">Uncharacterized protein</fullName>
    </submittedName>
</protein>
<reference evidence="1" key="2">
    <citation type="journal article" date="2015" name="Data Brief">
        <title>Shoot transcriptome of the giant reed, Arundo donax.</title>
        <authorList>
            <person name="Barrero R.A."/>
            <person name="Guerrero F.D."/>
            <person name="Moolhuijzen P."/>
            <person name="Goolsby J.A."/>
            <person name="Tidwell J."/>
            <person name="Bellgard S.E."/>
            <person name="Bellgard M.I."/>
        </authorList>
    </citation>
    <scope>NUCLEOTIDE SEQUENCE</scope>
    <source>
        <tissue evidence="1">Shoot tissue taken approximately 20 cm above the soil surface</tissue>
    </source>
</reference>
<evidence type="ECO:0000313" key="1">
    <source>
        <dbReference type="EMBL" id="JAD33147.1"/>
    </source>
</evidence>